<keyword evidence="5" id="KW-1185">Reference proteome</keyword>
<evidence type="ECO:0000313" key="4">
    <source>
        <dbReference type="Proteomes" id="UP000031546"/>
    </source>
</evidence>
<sequence length="306" mass="34598">MKKCTKTLLTAIGVTGGLIGGLWVGTKATSEPAIRDIKPYFRHRSPYIFAHRGGMGLAPEHTAAAFDKAGKFDVDGFEIDIRMTKDEEIVVFHDAYVDRTSNGAGRVSDMTLAELRELDFGYHFRDAEGSDPYRGSEDAKIMTLRELLEKYPDKLINIDIKDDPNSYEGSLIPSLLYRLIDELGVEDRVLVTSFYDSQIDRFHLYSGEDIALGAGEDQVRNAYIAYASGFKHMFSPKADTFQIPPQYNNIPLDKEGFIDYLQSLNVAVGYWVINEMDEMDELIQKGAHTIVTDYPDISHHLMKERY</sequence>
<dbReference type="PANTHER" id="PTHR46211:SF1">
    <property type="entry name" value="GLYCEROPHOSPHODIESTER PHOSPHODIESTERASE, CYTOPLASMIC"/>
    <property type="match status" value="1"/>
</dbReference>
<dbReference type="GO" id="GO:0006629">
    <property type="term" value="P:lipid metabolic process"/>
    <property type="evidence" value="ECO:0007669"/>
    <property type="project" value="InterPro"/>
</dbReference>
<reference evidence="3 5" key="4">
    <citation type="submission" date="2022-12" db="EMBL/GenBank/DDBJ databases">
        <title>Genome analysis and biological profiling of marine Salinicoccus roseus MOSEL-ME25.</title>
        <authorList>
            <person name="Mirza F.T."/>
            <person name="Xie Y."/>
            <person name="Shinwari Z.K."/>
        </authorList>
    </citation>
    <scope>NUCLEOTIDE SEQUENCE [LARGE SCALE GENOMIC DNA]</scope>
    <source>
        <strain evidence="3 5">MOSEL-ME25</strain>
    </source>
</reference>
<gene>
    <name evidence="3" type="ORF">F7P68_0007450</name>
    <name evidence="2" type="ORF">SN16_06105</name>
</gene>
<proteinExistence type="predicted"/>
<evidence type="ECO:0000313" key="5">
    <source>
        <dbReference type="Proteomes" id="UP000527860"/>
    </source>
</evidence>
<comment type="caution">
    <text evidence="2">The sequence shown here is derived from an EMBL/GenBank/DDBJ whole genome shotgun (WGS) entry which is preliminary data.</text>
</comment>
<reference evidence="3" key="3">
    <citation type="submission" date="2020-04" db="EMBL/GenBank/DDBJ databases">
        <authorList>
            <person name="Tanveer F."/>
            <person name="Xie Y."/>
            <person name="Shinwari Z.K."/>
        </authorList>
    </citation>
    <scope>NUCLEOTIDE SEQUENCE</scope>
    <source>
        <strain evidence="3">MOSEL-ME25</strain>
    </source>
</reference>
<dbReference type="OrthoDB" id="384721at2"/>
<reference evidence="2 4" key="1">
    <citation type="submission" date="2015-01" db="EMBL/GenBank/DDBJ databases">
        <title>Genome sequences of high lactate-tolerant strain Salinicoccus roseus W12 with industrial interest.</title>
        <authorList>
            <person name="Wang H."/>
            <person name="Yu B."/>
        </authorList>
    </citation>
    <scope>NUCLEOTIDE SEQUENCE [LARGE SCALE GENOMIC DNA]</scope>
    <source>
        <strain evidence="2 4">W12</strain>
    </source>
</reference>
<dbReference type="SUPFAM" id="SSF51695">
    <property type="entry name" value="PLC-like phosphodiesterases"/>
    <property type="match status" value="1"/>
</dbReference>
<evidence type="ECO:0000259" key="1">
    <source>
        <dbReference type="PROSITE" id="PS51704"/>
    </source>
</evidence>
<name>A0A0C2HBJ7_9STAP</name>
<dbReference type="EMBL" id="JXII01000004">
    <property type="protein sequence ID" value="KIH71125.1"/>
    <property type="molecule type" value="Genomic_DNA"/>
</dbReference>
<dbReference type="EMBL" id="JABEVU030000001">
    <property type="protein sequence ID" value="MDB0580363.1"/>
    <property type="molecule type" value="Genomic_DNA"/>
</dbReference>
<dbReference type="CDD" id="cd08561">
    <property type="entry name" value="GDPD_cytoplasmic_ScUgpQ2_like"/>
    <property type="match status" value="1"/>
</dbReference>
<dbReference type="InterPro" id="IPR017946">
    <property type="entry name" value="PLC-like_Pdiesterase_TIM-brl"/>
</dbReference>
<dbReference type="STRING" id="45670.SN16_06105"/>
<organism evidence="2 4">
    <name type="scientific">Salinicoccus roseus</name>
    <dbReference type="NCBI Taxonomy" id="45670"/>
    <lineage>
        <taxon>Bacteria</taxon>
        <taxon>Bacillati</taxon>
        <taxon>Bacillota</taxon>
        <taxon>Bacilli</taxon>
        <taxon>Bacillales</taxon>
        <taxon>Staphylococcaceae</taxon>
        <taxon>Salinicoccus</taxon>
    </lineage>
</organism>
<evidence type="ECO:0000313" key="3">
    <source>
        <dbReference type="EMBL" id="MDB0580363.1"/>
    </source>
</evidence>
<dbReference type="PROSITE" id="PS51704">
    <property type="entry name" value="GP_PDE"/>
    <property type="match status" value="1"/>
</dbReference>
<accession>A0A0C2HBJ7</accession>
<dbReference type="Gene3D" id="3.20.20.190">
    <property type="entry name" value="Phosphatidylinositol (PI) phosphodiesterase"/>
    <property type="match status" value="1"/>
</dbReference>
<protein>
    <submittedName>
        <fullName evidence="2">Glycerophosphodiester phosphodiesterase</fullName>
    </submittedName>
</protein>
<evidence type="ECO:0000313" key="2">
    <source>
        <dbReference type="EMBL" id="KIH71125.1"/>
    </source>
</evidence>
<dbReference type="PANTHER" id="PTHR46211">
    <property type="entry name" value="GLYCEROPHOSPHORYL DIESTER PHOSPHODIESTERASE"/>
    <property type="match status" value="1"/>
</dbReference>
<dbReference type="AlphaFoldDB" id="A0A0C2HBJ7"/>
<dbReference type="RefSeq" id="WP_040105721.1">
    <property type="nucleotide sequence ID" value="NZ_JABEVU030000001.1"/>
</dbReference>
<feature type="domain" description="GP-PDE" evidence="1">
    <location>
        <begin position="46"/>
        <end position="302"/>
    </location>
</feature>
<dbReference type="GeneID" id="77845125"/>
<dbReference type="Pfam" id="PF03009">
    <property type="entry name" value="GDPD"/>
    <property type="match status" value="1"/>
</dbReference>
<reference evidence="5" key="2">
    <citation type="submission" date="2020-04" db="EMBL/GenBank/DDBJ databases">
        <title>Genome analysis and biological profiling of marine Cellulosimicrobium funkei MOSEL-ME6.</title>
        <authorList>
            <person name="Tanveer F."/>
            <person name="Xie Y."/>
            <person name="Shinwari Z.K."/>
        </authorList>
    </citation>
    <scope>NUCLEOTIDE SEQUENCE [LARGE SCALE GENOMIC DNA]</scope>
    <source>
        <strain evidence="5">MOSEL-ME25</strain>
    </source>
</reference>
<dbReference type="Proteomes" id="UP000527860">
    <property type="component" value="Unassembled WGS sequence"/>
</dbReference>
<dbReference type="GO" id="GO:0008081">
    <property type="term" value="F:phosphoric diester hydrolase activity"/>
    <property type="evidence" value="ECO:0007669"/>
    <property type="project" value="InterPro"/>
</dbReference>
<dbReference type="InterPro" id="IPR030395">
    <property type="entry name" value="GP_PDE_dom"/>
</dbReference>
<dbReference type="Proteomes" id="UP000031546">
    <property type="component" value="Unassembled WGS sequence"/>
</dbReference>